<evidence type="ECO:0000313" key="13">
    <source>
        <dbReference type="Proteomes" id="UP001172036"/>
    </source>
</evidence>
<feature type="active site" description="Proton acceptor" evidence="8 9">
    <location>
        <position position="59"/>
    </location>
</feature>
<dbReference type="HAMAP" id="MF_00148">
    <property type="entry name" value="UDG"/>
    <property type="match status" value="1"/>
</dbReference>
<comment type="catalytic activity">
    <reaction evidence="1 8 10">
        <text>Hydrolyzes single-stranded DNA or mismatched double-stranded DNA and polynucleotides, releasing free uracil.</text>
        <dbReference type="EC" id="3.2.2.27"/>
    </reaction>
</comment>
<gene>
    <name evidence="8" type="primary">ung</name>
    <name evidence="12" type="ORF">OC680_01825</name>
</gene>
<dbReference type="NCBIfam" id="NF003589">
    <property type="entry name" value="PRK05254.1-2"/>
    <property type="match status" value="1"/>
</dbReference>
<comment type="similarity">
    <text evidence="3 8 10">Belongs to the uracil-DNA glycosylase (UDG) superfamily. UNG family.</text>
</comment>
<evidence type="ECO:0000256" key="3">
    <source>
        <dbReference type="ARBA" id="ARBA00008184"/>
    </source>
</evidence>
<evidence type="ECO:0000256" key="5">
    <source>
        <dbReference type="ARBA" id="ARBA00022763"/>
    </source>
</evidence>
<evidence type="ECO:0000256" key="1">
    <source>
        <dbReference type="ARBA" id="ARBA00001400"/>
    </source>
</evidence>
<accession>A0ABT9DDV9</accession>
<evidence type="ECO:0000256" key="2">
    <source>
        <dbReference type="ARBA" id="ARBA00002631"/>
    </source>
</evidence>
<dbReference type="NCBIfam" id="NF003592">
    <property type="entry name" value="PRK05254.1-5"/>
    <property type="match status" value="1"/>
</dbReference>
<dbReference type="RefSeq" id="WP_304515417.1">
    <property type="nucleotide sequence ID" value="NZ_JAOSID010000008.1"/>
</dbReference>
<dbReference type="SMART" id="SM00987">
    <property type="entry name" value="UreE_C"/>
    <property type="match status" value="1"/>
</dbReference>
<comment type="subcellular location">
    <subcellularLocation>
        <location evidence="8">Cytoplasm</location>
    </subcellularLocation>
</comment>
<keyword evidence="12" id="KW-0326">Glycosidase</keyword>
<dbReference type="CDD" id="cd10027">
    <property type="entry name" value="UDG-F1-like"/>
    <property type="match status" value="1"/>
</dbReference>
<comment type="caution">
    <text evidence="12">The sequence shown here is derived from an EMBL/GenBank/DDBJ whole genome shotgun (WGS) entry which is preliminary data.</text>
</comment>
<dbReference type="InterPro" id="IPR005122">
    <property type="entry name" value="Uracil-DNA_glycosylase-like"/>
</dbReference>
<dbReference type="NCBIfam" id="NF003588">
    <property type="entry name" value="PRK05254.1-1"/>
    <property type="match status" value="1"/>
</dbReference>
<organism evidence="12 13">
    <name type="scientific">Candidatus Phytoplasma melaleucae</name>
    <dbReference type="NCBI Taxonomy" id="2982630"/>
    <lineage>
        <taxon>Bacteria</taxon>
        <taxon>Bacillati</taxon>
        <taxon>Mycoplasmatota</taxon>
        <taxon>Mollicutes</taxon>
        <taxon>Acholeplasmatales</taxon>
        <taxon>Acholeplasmataceae</taxon>
        <taxon>Candidatus Phytoplasma</taxon>
    </lineage>
</organism>
<dbReference type="GO" id="GO:0004844">
    <property type="term" value="F:uracil DNA N-glycosylase activity"/>
    <property type="evidence" value="ECO:0007669"/>
    <property type="project" value="UniProtKB-EC"/>
</dbReference>
<dbReference type="PANTHER" id="PTHR11264:SF0">
    <property type="entry name" value="URACIL-DNA GLYCOSYLASE"/>
    <property type="match status" value="1"/>
</dbReference>
<evidence type="ECO:0000259" key="11">
    <source>
        <dbReference type="SMART" id="SM00986"/>
    </source>
</evidence>
<dbReference type="InterPro" id="IPR018085">
    <property type="entry name" value="Ura-DNA_Glyclase_AS"/>
</dbReference>
<dbReference type="InterPro" id="IPR036895">
    <property type="entry name" value="Uracil-DNA_glycosylase-like_sf"/>
</dbReference>
<keyword evidence="13" id="KW-1185">Reference proteome</keyword>
<dbReference type="EMBL" id="JAOSID010000008">
    <property type="protein sequence ID" value="MDO8168212.1"/>
    <property type="molecule type" value="Genomic_DNA"/>
</dbReference>
<dbReference type="NCBIfam" id="TIGR00628">
    <property type="entry name" value="ung"/>
    <property type="match status" value="1"/>
</dbReference>
<dbReference type="InterPro" id="IPR002043">
    <property type="entry name" value="UDG_fam1"/>
</dbReference>
<keyword evidence="6 8" id="KW-0378">Hydrolase</keyword>
<evidence type="ECO:0000256" key="6">
    <source>
        <dbReference type="ARBA" id="ARBA00022801"/>
    </source>
</evidence>
<evidence type="ECO:0000256" key="9">
    <source>
        <dbReference type="PROSITE-ProRule" id="PRU10072"/>
    </source>
</evidence>
<keyword evidence="8" id="KW-0963">Cytoplasm</keyword>
<evidence type="ECO:0000256" key="4">
    <source>
        <dbReference type="ARBA" id="ARBA00012030"/>
    </source>
</evidence>
<keyword evidence="5 8" id="KW-0227">DNA damage</keyword>
<dbReference type="EC" id="3.2.2.27" evidence="4 8"/>
<feature type="domain" description="Uracil-DNA glycosylase-like" evidence="11">
    <location>
        <begin position="44"/>
        <end position="201"/>
    </location>
</feature>
<sequence>MWGKIINNEKKKEYFQKIFTFLKEQQYKGKQIFPLGKDIFNAFKLTPWAKIKVVILGQDPYPGANQAHGLAFSVCNLKTPYSLQNIFKELQNDLFLKAHNNNLSSWAREGVLLLNVILTVEKNNPLSHKNIGWEEFTKNILQFLQKKDKIVYILWGKFAQNYKKYIDQHRNYIIQSAHPSPLSADKGFFGSKPFSKTNQYLIKNNIPPINWALN</sequence>
<comment type="function">
    <text evidence="2 8 10">Excises uracil residues from the DNA which can arise as a result of misincorporation of dUMP residues by DNA polymerase or due to deamination of cytosine.</text>
</comment>
<name>A0ABT9DDV9_9MOLU</name>
<protein>
    <recommendedName>
        <fullName evidence="4 8">Uracil-DNA glycosylase</fullName>
        <shortName evidence="8">UDG</shortName>
        <ecNumber evidence="4 8">3.2.2.27</ecNumber>
    </recommendedName>
</protein>
<dbReference type="SUPFAM" id="SSF52141">
    <property type="entry name" value="Uracil-DNA glycosylase-like"/>
    <property type="match status" value="1"/>
</dbReference>
<dbReference type="SMART" id="SM00986">
    <property type="entry name" value="UDG"/>
    <property type="match status" value="1"/>
</dbReference>
<dbReference type="PANTHER" id="PTHR11264">
    <property type="entry name" value="URACIL-DNA GLYCOSYLASE"/>
    <property type="match status" value="1"/>
</dbReference>
<dbReference type="Gene3D" id="3.40.470.10">
    <property type="entry name" value="Uracil-DNA glycosylase-like domain"/>
    <property type="match status" value="1"/>
</dbReference>
<dbReference type="Proteomes" id="UP001172036">
    <property type="component" value="Unassembled WGS sequence"/>
</dbReference>
<keyword evidence="7 8" id="KW-0234">DNA repair</keyword>
<evidence type="ECO:0000256" key="8">
    <source>
        <dbReference type="HAMAP-Rule" id="MF_00148"/>
    </source>
</evidence>
<proteinExistence type="inferred from homology"/>
<evidence type="ECO:0000256" key="7">
    <source>
        <dbReference type="ARBA" id="ARBA00023204"/>
    </source>
</evidence>
<dbReference type="Pfam" id="PF03167">
    <property type="entry name" value="UDG"/>
    <property type="match status" value="1"/>
</dbReference>
<evidence type="ECO:0000256" key="10">
    <source>
        <dbReference type="RuleBase" id="RU003780"/>
    </source>
</evidence>
<evidence type="ECO:0000313" key="12">
    <source>
        <dbReference type="EMBL" id="MDO8168212.1"/>
    </source>
</evidence>
<reference evidence="12 13" key="1">
    <citation type="journal article" date="2023" name="Int. J. Syst. Evol. Microbiol.">
        <title>The observation of taxonomic boundaries for the 16SrII and 16SrXXV phytoplasmas using genome-based delimitation.</title>
        <authorList>
            <person name="Rodrigues Jardim B."/>
            <person name="Tran-Nguyen L.T.T."/>
            <person name="Gambley C."/>
            <person name="Al-Sadi A.M."/>
            <person name="Al-Subhi A.M."/>
            <person name="Foissac X."/>
            <person name="Salar P."/>
            <person name="Cai H."/>
            <person name="Yang J.Y."/>
            <person name="Davis R."/>
            <person name="Jones L."/>
            <person name="Rodoni B."/>
            <person name="Constable F.E."/>
        </authorList>
    </citation>
    <scope>NUCLEOTIDE SEQUENCE [LARGE SCALE GENOMIC DNA]</scope>
    <source>
        <strain evidence="12">BAWM-155c</strain>
    </source>
</reference>
<dbReference type="PROSITE" id="PS00130">
    <property type="entry name" value="U_DNA_GLYCOSYLASE"/>
    <property type="match status" value="1"/>
</dbReference>